<dbReference type="Pfam" id="PF00017">
    <property type="entry name" value="SH2"/>
    <property type="match status" value="1"/>
</dbReference>
<dbReference type="InterPro" id="IPR000980">
    <property type="entry name" value="SH2"/>
</dbReference>
<evidence type="ECO:0000259" key="7">
    <source>
        <dbReference type="PROSITE" id="PS50081"/>
    </source>
</evidence>
<reference evidence="9 10" key="1">
    <citation type="journal article" date="2022" name="Front. Cell. Infect. Microbiol.">
        <title>The Genomes of Two Strains of Taenia crassiceps the Animal Model for the Study of Human Cysticercosis.</title>
        <authorList>
            <person name="Bobes R.J."/>
            <person name="Estrada K."/>
            <person name="Rios-Valencia D.G."/>
            <person name="Calderon-Gallegos A."/>
            <person name="de la Torre P."/>
            <person name="Carrero J.C."/>
            <person name="Sanchez-Flores A."/>
            <person name="Laclette J.P."/>
        </authorList>
    </citation>
    <scope>NUCLEOTIDE SEQUENCE [LARGE SCALE GENOMIC DNA]</scope>
    <source>
        <strain evidence="9">WFUcys</strain>
    </source>
</reference>
<evidence type="ECO:0000256" key="1">
    <source>
        <dbReference type="ARBA" id="ARBA00022468"/>
    </source>
</evidence>
<dbReference type="PROSITE" id="PS00479">
    <property type="entry name" value="ZF_DAG_PE_1"/>
    <property type="match status" value="1"/>
</dbReference>
<dbReference type="Gene3D" id="3.30.505.10">
    <property type="entry name" value="SH2 domain"/>
    <property type="match status" value="1"/>
</dbReference>
<feature type="region of interest" description="Disordered" evidence="5">
    <location>
        <begin position="623"/>
        <end position="642"/>
    </location>
</feature>
<dbReference type="SMART" id="SM00252">
    <property type="entry name" value="SH2"/>
    <property type="match status" value="1"/>
</dbReference>
<dbReference type="Pfam" id="PF00130">
    <property type="entry name" value="C1_1"/>
    <property type="match status" value="1"/>
</dbReference>
<feature type="compositionally biased region" description="Polar residues" evidence="5">
    <location>
        <begin position="221"/>
        <end position="234"/>
    </location>
</feature>
<dbReference type="PROSITE" id="PS50001">
    <property type="entry name" value="SH2"/>
    <property type="match status" value="1"/>
</dbReference>
<dbReference type="Gene3D" id="1.10.555.10">
    <property type="entry name" value="Rho GTPase activation protein"/>
    <property type="match status" value="1"/>
</dbReference>
<feature type="domain" description="Phorbol-ester/DAG-type" evidence="7">
    <location>
        <begin position="357"/>
        <end position="407"/>
    </location>
</feature>
<dbReference type="InterPro" id="IPR020454">
    <property type="entry name" value="DAG/PE-bd"/>
</dbReference>
<dbReference type="EMBL" id="JAKROA010000003">
    <property type="protein sequence ID" value="KAL5109038.1"/>
    <property type="molecule type" value="Genomic_DNA"/>
</dbReference>
<dbReference type="Proteomes" id="UP001651158">
    <property type="component" value="Unassembled WGS sequence"/>
</dbReference>
<feature type="compositionally biased region" description="Polar residues" evidence="5">
    <location>
        <begin position="314"/>
        <end position="328"/>
    </location>
</feature>
<evidence type="ECO:0000259" key="6">
    <source>
        <dbReference type="PROSITE" id="PS50001"/>
    </source>
</evidence>
<evidence type="ECO:0000259" key="8">
    <source>
        <dbReference type="PROSITE" id="PS50238"/>
    </source>
</evidence>
<dbReference type="Gene3D" id="3.30.60.20">
    <property type="match status" value="1"/>
</dbReference>
<dbReference type="InterPro" id="IPR008936">
    <property type="entry name" value="Rho_GTPase_activation_prot"/>
</dbReference>
<dbReference type="SMART" id="SM00109">
    <property type="entry name" value="C1"/>
    <property type="match status" value="1"/>
</dbReference>
<name>A0ABR4QGX9_9CEST</name>
<feature type="compositionally biased region" description="Low complexity" evidence="5">
    <location>
        <begin position="258"/>
        <end position="277"/>
    </location>
</feature>
<dbReference type="CDD" id="cd20806">
    <property type="entry name" value="C1_CHN"/>
    <property type="match status" value="1"/>
</dbReference>
<sequence>MVDRRSDMRTWQNKLYNLQREAPKPFPVVCSEHLSHVPHQYGAAYHGPLSRQGTEELLNGQPSGAYLIRDSQRADGAFTLAIRFDDSTKNYKLFYDPTSQLHYVGEKKFESVDQLVADGLIYLYIETRGADILQKLSEASNYEHSPYYKTRYHTVNAVPPPTRPSVTSISSSNYRRQSSLELLDGSKKASIRLTQSIQSAAADEIANGVINDPTKKPPAVLSTSVDKPARSTSLPFSKPRIELALGSPTALIAKPDSSTDTTGVVRSSTSSSSSSGHDSLKSRQLGKGEDSVDDGGGESRRRKVTGSVHHHRTLASTLPVSLDGTNTHAPGHISGEVATTSPTATPSTLVHADMEKAHNFRVHTFRGPHWCDFCTHFIWGLVSQGVKCTDCGFQAHKRCSISVPNDCLPDMKRLKRVFGVDLTSLVRAENRTVPQVLVKCIAELERRGGLVTEGVYRVPGNQEIVEDFRIALDKDCESVDLSEKRCNDLNTITSLIKSFLRQLPIPLITYEAYPELIDIARDEQLSEEQKHDFLKGCIQRLPLAHYYCLRYLMAHLNRVAGHQQTNMMSSENLAIVFAPSLMSSSYTDPLSCLAGAKFEQAVVNRLITDFSTIFDGDDCVPSAPLSSSASTTTSRSTTASLR</sequence>
<evidence type="ECO:0000256" key="4">
    <source>
        <dbReference type="PROSITE-ProRule" id="PRU00191"/>
    </source>
</evidence>
<dbReference type="Pfam" id="PF00620">
    <property type="entry name" value="RhoGAP"/>
    <property type="match status" value="1"/>
</dbReference>
<evidence type="ECO:0000256" key="3">
    <source>
        <dbReference type="ARBA" id="ARBA00022833"/>
    </source>
</evidence>
<comment type="caution">
    <text evidence="9">The sequence shown here is derived from an EMBL/GenBank/DDBJ whole genome shotgun (WGS) entry which is preliminary data.</text>
</comment>
<dbReference type="InterPro" id="IPR002219">
    <property type="entry name" value="PKC_DAG/PE"/>
</dbReference>
<dbReference type="InterPro" id="IPR051854">
    <property type="entry name" value="Rho-type_GAP"/>
</dbReference>
<dbReference type="SMART" id="SM00324">
    <property type="entry name" value="RhoGAP"/>
    <property type="match status" value="1"/>
</dbReference>
<keyword evidence="1" id="KW-0343">GTPase activation</keyword>
<evidence type="ECO:0000313" key="10">
    <source>
        <dbReference type="Proteomes" id="UP001651158"/>
    </source>
</evidence>
<proteinExistence type="predicted"/>
<organism evidence="9 10">
    <name type="scientific">Taenia crassiceps</name>
    <dbReference type="NCBI Taxonomy" id="6207"/>
    <lineage>
        <taxon>Eukaryota</taxon>
        <taxon>Metazoa</taxon>
        <taxon>Spiralia</taxon>
        <taxon>Lophotrochozoa</taxon>
        <taxon>Platyhelminthes</taxon>
        <taxon>Cestoda</taxon>
        <taxon>Eucestoda</taxon>
        <taxon>Cyclophyllidea</taxon>
        <taxon>Taeniidae</taxon>
        <taxon>Taenia</taxon>
    </lineage>
</organism>
<evidence type="ECO:0000256" key="5">
    <source>
        <dbReference type="SAM" id="MobiDB-lite"/>
    </source>
</evidence>
<feature type="domain" description="SH2" evidence="6">
    <location>
        <begin position="44"/>
        <end position="116"/>
    </location>
</feature>
<gene>
    <name evidence="9" type="ORF">TcWFU_006136</name>
</gene>
<feature type="region of interest" description="Disordered" evidence="5">
    <location>
        <begin position="208"/>
        <end position="234"/>
    </location>
</feature>
<keyword evidence="4" id="KW-0727">SH2 domain</keyword>
<dbReference type="InterPro" id="IPR046349">
    <property type="entry name" value="C1-like_sf"/>
</dbReference>
<dbReference type="PANTHER" id="PTHR46075:SF2">
    <property type="entry name" value="RHO GTPASE ACTIVATING PROTEIN AT 5A, ISOFORM A"/>
    <property type="match status" value="1"/>
</dbReference>
<dbReference type="PROSITE" id="PS50081">
    <property type="entry name" value="ZF_DAG_PE_2"/>
    <property type="match status" value="1"/>
</dbReference>
<feature type="domain" description="Rho-GAP" evidence="8">
    <location>
        <begin position="420"/>
        <end position="614"/>
    </location>
</feature>
<dbReference type="PRINTS" id="PR00008">
    <property type="entry name" value="DAGPEDOMAIN"/>
</dbReference>
<evidence type="ECO:0000313" key="9">
    <source>
        <dbReference type="EMBL" id="KAL5109038.1"/>
    </source>
</evidence>
<feature type="compositionally biased region" description="Basic residues" evidence="5">
    <location>
        <begin position="300"/>
        <end position="313"/>
    </location>
</feature>
<keyword evidence="10" id="KW-1185">Reference proteome</keyword>
<feature type="region of interest" description="Disordered" evidence="5">
    <location>
        <begin position="251"/>
        <end position="345"/>
    </location>
</feature>
<accession>A0ABR4QGX9</accession>
<dbReference type="PROSITE" id="PS50238">
    <property type="entry name" value="RHOGAP"/>
    <property type="match status" value="1"/>
</dbReference>
<keyword evidence="2" id="KW-0479">Metal-binding</keyword>
<dbReference type="PANTHER" id="PTHR46075">
    <property type="entry name" value="CHIMERIN FAMILY MEMBER"/>
    <property type="match status" value="1"/>
</dbReference>
<dbReference type="SUPFAM" id="SSF55550">
    <property type="entry name" value="SH2 domain"/>
    <property type="match status" value="1"/>
</dbReference>
<keyword evidence="3" id="KW-0862">Zinc</keyword>
<dbReference type="InterPro" id="IPR036860">
    <property type="entry name" value="SH2_dom_sf"/>
</dbReference>
<protein>
    <submittedName>
        <fullName evidence="9">N-chimaerin</fullName>
    </submittedName>
</protein>
<evidence type="ECO:0000256" key="2">
    <source>
        <dbReference type="ARBA" id="ARBA00022723"/>
    </source>
</evidence>
<dbReference type="InterPro" id="IPR000198">
    <property type="entry name" value="RhoGAP_dom"/>
</dbReference>
<feature type="compositionally biased region" description="Basic and acidic residues" evidence="5">
    <location>
        <begin position="278"/>
        <end position="290"/>
    </location>
</feature>
<dbReference type="SUPFAM" id="SSF48350">
    <property type="entry name" value="GTPase activation domain, GAP"/>
    <property type="match status" value="1"/>
</dbReference>
<dbReference type="SUPFAM" id="SSF57889">
    <property type="entry name" value="Cysteine-rich domain"/>
    <property type="match status" value="1"/>
</dbReference>